<dbReference type="EMBL" id="JBGNUJ010000008">
    <property type="protein sequence ID" value="KAL3956280.1"/>
    <property type="molecule type" value="Genomic_DNA"/>
</dbReference>
<keyword evidence="2" id="KW-1185">Reference proteome</keyword>
<sequence>MHQGWILDSLNLGGSLQSLLLLERAHLGLSAHDATTPLSPGLVVLVHEAILDGGNQLGQLVLVLGTNLGDGQDSGSLIFSQHSARKLLKRTMTDLLVDNSAQTSLALDDGIGDAHLLAQRRQEDDQLNGVDVVGDQDQRGLLVLNEADDVVQAVLDSVGLLADVLLLLALLDSGSLLQETLLLLGLGLGAVLVEELEGLGGGVAVEDVLELGQGGGTFRRIWRIFFWRWRRTYSGHLTMRERLRLGWMSWPMPKFRGRFSMRGFCGRPVSSGTGNTPEKADAQTLGAFFEPAFP</sequence>
<organism evidence="1 2">
    <name type="scientific">Purpureocillium lilacinum</name>
    <name type="common">Paecilomyces lilacinus</name>
    <dbReference type="NCBI Taxonomy" id="33203"/>
    <lineage>
        <taxon>Eukaryota</taxon>
        <taxon>Fungi</taxon>
        <taxon>Dikarya</taxon>
        <taxon>Ascomycota</taxon>
        <taxon>Pezizomycotina</taxon>
        <taxon>Sordariomycetes</taxon>
        <taxon>Hypocreomycetidae</taxon>
        <taxon>Hypocreales</taxon>
        <taxon>Ophiocordycipitaceae</taxon>
        <taxon>Purpureocillium</taxon>
    </lineage>
</organism>
<evidence type="ECO:0000313" key="1">
    <source>
        <dbReference type="EMBL" id="KAL3956280.1"/>
    </source>
</evidence>
<accession>A0ACC4DIS4</accession>
<name>A0ACC4DIS4_PURLI</name>
<comment type="caution">
    <text evidence="1">The sequence shown here is derived from an EMBL/GenBank/DDBJ whole genome shotgun (WGS) entry which is preliminary data.</text>
</comment>
<protein>
    <submittedName>
        <fullName evidence="1">Uncharacterized protein</fullName>
    </submittedName>
</protein>
<dbReference type="Proteomes" id="UP001638806">
    <property type="component" value="Unassembled WGS sequence"/>
</dbReference>
<proteinExistence type="predicted"/>
<evidence type="ECO:0000313" key="2">
    <source>
        <dbReference type="Proteomes" id="UP001638806"/>
    </source>
</evidence>
<reference evidence="1" key="1">
    <citation type="submission" date="2024-12" db="EMBL/GenBank/DDBJ databases">
        <title>Comparative genomics and development of molecular markers within Purpureocillium lilacinum and among Purpureocillium species.</title>
        <authorList>
            <person name="Yeh Z.-Y."/>
            <person name="Ni N.-T."/>
            <person name="Lo P.-H."/>
            <person name="Mushyakhwo K."/>
            <person name="Lin C.-F."/>
            <person name="Nai Y.-S."/>
        </authorList>
    </citation>
    <scope>NUCLEOTIDE SEQUENCE</scope>
    <source>
        <strain evidence="1">NCHU-NPUST-175</strain>
    </source>
</reference>
<gene>
    <name evidence="1" type="ORF">ACCO45_009126</name>
</gene>